<dbReference type="PANTHER" id="PTHR27002">
    <property type="entry name" value="RECEPTOR-LIKE SERINE/THREONINE-PROTEIN KINASE SD1-8"/>
    <property type="match status" value="1"/>
</dbReference>
<dbReference type="AlphaFoldDB" id="A0A445JFM4"/>
<evidence type="ECO:0000313" key="8">
    <source>
        <dbReference type="EMBL" id="RZB97262.1"/>
    </source>
</evidence>
<dbReference type="GO" id="GO:0004713">
    <property type="term" value="F:protein tyrosine kinase activity"/>
    <property type="evidence" value="ECO:0007669"/>
    <property type="project" value="InterPro"/>
</dbReference>
<reference evidence="8 9" key="1">
    <citation type="submission" date="2018-09" db="EMBL/GenBank/DDBJ databases">
        <title>A high-quality reference genome of wild soybean provides a powerful tool to mine soybean genomes.</title>
        <authorList>
            <person name="Xie M."/>
            <person name="Chung C.Y.L."/>
            <person name="Li M.-W."/>
            <person name="Wong F.-L."/>
            <person name="Chan T.-F."/>
            <person name="Lam H.-M."/>
        </authorList>
    </citation>
    <scope>NUCLEOTIDE SEQUENCE [LARGE SCALE GENOMIC DNA]</scope>
    <source>
        <strain evidence="9">cv. W05</strain>
        <tissue evidence="8">Hypocotyl of etiolated seedlings</tissue>
    </source>
</reference>
<dbReference type="SMART" id="SM00219">
    <property type="entry name" value="TyrKc"/>
    <property type="match status" value="1"/>
</dbReference>
<keyword evidence="5" id="KW-0067">ATP-binding</keyword>
<evidence type="ECO:0000313" key="9">
    <source>
        <dbReference type="Proteomes" id="UP000289340"/>
    </source>
</evidence>
<dbReference type="InterPro" id="IPR000719">
    <property type="entry name" value="Prot_kinase_dom"/>
</dbReference>
<keyword evidence="3" id="KW-0547">Nucleotide-binding</keyword>
<evidence type="ECO:0000259" key="7">
    <source>
        <dbReference type="PROSITE" id="PS50011"/>
    </source>
</evidence>
<dbReference type="GO" id="GO:0005524">
    <property type="term" value="F:ATP binding"/>
    <property type="evidence" value="ECO:0007669"/>
    <property type="project" value="UniProtKB-KW"/>
</dbReference>
<dbReference type="Pfam" id="PF11883">
    <property type="entry name" value="DUF3403"/>
    <property type="match status" value="1"/>
</dbReference>
<dbReference type="InterPro" id="IPR011009">
    <property type="entry name" value="Kinase-like_dom_sf"/>
</dbReference>
<dbReference type="PANTHER" id="PTHR27002:SF926">
    <property type="entry name" value="OS07G0535800 PROTEIN"/>
    <property type="match status" value="1"/>
</dbReference>
<keyword evidence="1" id="KW-0723">Serine/threonine-protein kinase</keyword>
<keyword evidence="2 8" id="KW-0808">Transferase</keyword>
<evidence type="ECO:0000256" key="1">
    <source>
        <dbReference type="ARBA" id="ARBA00022527"/>
    </source>
</evidence>
<keyword evidence="8" id="KW-0675">Receptor</keyword>
<dbReference type="Gene3D" id="1.10.510.10">
    <property type="entry name" value="Transferase(Phosphotransferase) domain 1"/>
    <property type="match status" value="2"/>
</dbReference>
<evidence type="ECO:0000256" key="5">
    <source>
        <dbReference type="ARBA" id="ARBA00022840"/>
    </source>
</evidence>
<dbReference type="EMBL" id="QZWG01000008">
    <property type="protein sequence ID" value="RZB97262.1"/>
    <property type="molecule type" value="Genomic_DNA"/>
</dbReference>
<feature type="transmembrane region" description="Helical" evidence="6">
    <location>
        <begin position="29"/>
        <end position="50"/>
    </location>
</feature>
<organism evidence="8 9">
    <name type="scientific">Glycine soja</name>
    <name type="common">Wild soybean</name>
    <dbReference type="NCBI Taxonomy" id="3848"/>
    <lineage>
        <taxon>Eukaryota</taxon>
        <taxon>Viridiplantae</taxon>
        <taxon>Streptophyta</taxon>
        <taxon>Embryophyta</taxon>
        <taxon>Tracheophyta</taxon>
        <taxon>Spermatophyta</taxon>
        <taxon>Magnoliopsida</taxon>
        <taxon>eudicotyledons</taxon>
        <taxon>Gunneridae</taxon>
        <taxon>Pentapetalae</taxon>
        <taxon>rosids</taxon>
        <taxon>fabids</taxon>
        <taxon>Fabales</taxon>
        <taxon>Fabaceae</taxon>
        <taxon>Papilionoideae</taxon>
        <taxon>50 kb inversion clade</taxon>
        <taxon>NPAAA clade</taxon>
        <taxon>indigoferoid/millettioid clade</taxon>
        <taxon>Phaseoleae</taxon>
        <taxon>Glycine</taxon>
        <taxon>Glycine subgen. Soja</taxon>
    </lineage>
</organism>
<evidence type="ECO:0000256" key="4">
    <source>
        <dbReference type="ARBA" id="ARBA00022777"/>
    </source>
</evidence>
<evidence type="ECO:0000256" key="6">
    <source>
        <dbReference type="SAM" id="Phobius"/>
    </source>
</evidence>
<proteinExistence type="predicted"/>
<dbReference type="InterPro" id="IPR001245">
    <property type="entry name" value="Ser-Thr/Tyr_kinase_cat_dom"/>
</dbReference>
<name>A0A445JFM4_GLYSO</name>
<keyword evidence="4 8" id="KW-0418">Kinase</keyword>
<comment type="caution">
    <text evidence="8">The sequence shown here is derived from an EMBL/GenBank/DDBJ whole genome shotgun (WGS) entry which is preliminary data.</text>
</comment>
<dbReference type="Proteomes" id="UP000289340">
    <property type="component" value="Chromosome 8"/>
</dbReference>
<dbReference type="GO" id="GO:0004674">
    <property type="term" value="F:protein serine/threonine kinase activity"/>
    <property type="evidence" value="ECO:0007669"/>
    <property type="project" value="UniProtKB-KW"/>
</dbReference>
<keyword evidence="6" id="KW-1133">Transmembrane helix</keyword>
<dbReference type="EC" id="2.7.11.1" evidence="8"/>
<dbReference type="SUPFAM" id="SSF56112">
    <property type="entry name" value="Protein kinase-like (PK-like)"/>
    <property type="match status" value="1"/>
</dbReference>
<evidence type="ECO:0000256" key="3">
    <source>
        <dbReference type="ARBA" id="ARBA00022741"/>
    </source>
</evidence>
<keyword evidence="9" id="KW-1185">Reference proteome</keyword>
<keyword evidence="6" id="KW-0812">Transmembrane</keyword>
<dbReference type="Pfam" id="PF07714">
    <property type="entry name" value="PK_Tyr_Ser-Thr"/>
    <property type="match status" value="1"/>
</dbReference>
<feature type="domain" description="Protein kinase" evidence="7">
    <location>
        <begin position="1"/>
        <end position="267"/>
    </location>
</feature>
<dbReference type="PROSITE" id="PS50011">
    <property type="entry name" value="PROTEIN_KINASE_DOM"/>
    <property type="match status" value="1"/>
</dbReference>
<gene>
    <name evidence="8" type="ORF">D0Y65_020770</name>
</gene>
<accession>A0A445JFM4</accession>
<evidence type="ECO:0000256" key="2">
    <source>
        <dbReference type="ARBA" id="ARBA00022679"/>
    </source>
</evidence>
<sequence length="314" mass="35255">MGAYLCEVCWIECQHSCKDQRDHKDIKKWIKIGALVGTALLIISLGIFCLRMKRRKDAHQEKRSKMGNDTLNLVVSDTFNNLVELQNEVNNGNALRIFSYASIIAATNKFSIDNKLGEGGFGPVYKGLLPQGEEIAIKRLSEDFGMARIFTQESDINTKRIVGTYGYMSPEYAMEGIFSFESDVYAFGVLLLEIISGRKNNTAEGPLNLVGHAWELWKQGHALDLLDPTLIESFIQNEVLRCIHVGLLCVEECAADRPNISEMIPMLNSEIATFPLPRRPAFYRGKKLVEEYDSFIDNEIHSVNGLTISNIGGR</sequence>
<protein>
    <submittedName>
        <fullName evidence="8">Cysteine-rich receptor-like protein kinase 10</fullName>
        <ecNumber evidence="8">2.7.11.1</ecNumber>
    </submittedName>
</protein>
<dbReference type="GO" id="GO:0005886">
    <property type="term" value="C:plasma membrane"/>
    <property type="evidence" value="ECO:0007669"/>
    <property type="project" value="TreeGrafter"/>
</dbReference>
<dbReference type="InterPro" id="IPR021820">
    <property type="entry name" value="S-locus_recpt_kinase_C"/>
</dbReference>
<dbReference type="InterPro" id="IPR020635">
    <property type="entry name" value="Tyr_kinase_cat_dom"/>
</dbReference>
<keyword evidence="6" id="KW-0472">Membrane</keyword>